<evidence type="ECO:0000256" key="4">
    <source>
        <dbReference type="SAM" id="Phobius"/>
    </source>
</evidence>
<organism evidence="6 7">
    <name type="scientific">Myroides guanonis</name>
    <dbReference type="NCBI Taxonomy" id="1150112"/>
    <lineage>
        <taxon>Bacteria</taxon>
        <taxon>Pseudomonadati</taxon>
        <taxon>Bacteroidota</taxon>
        <taxon>Flavobacteriia</taxon>
        <taxon>Flavobacteriales</taxon>
        <taxon>Flavobacteriaceae</taxon>
        <taxon>Myroides</taxon>
    </lineage>
</organism>
<dbReference type="GO" id="GO:0043565">
    <property type="term" value="F:sequence-specific DNA binding"/>
    <property type="evidence" value="ECO:0007669"/>
    <property type="project" value="InterPro"/>
</dbReference>
<evidence type="ECO:0000313" key="6">
    <source>
        <dbReference type="EMBL" id="SFJ87925.1"/>
    </source>
</evidence>
<feature type="transmembrane region" description="Helical" evidence="4">
    <location>
        <begin position="131"/>
        <end position="155"/>
    </location>
</feature>
<dbReference type="RefSeq" id="WP_090681376.1">
    <property type="nucleotide sequence ID" value="NZ_FORU01000021.1"/>
</dbReference>
<proteinExistence type="predicted"/>
<feature type="transmembrane region" description="Helical" evidence="4">
    <location>
        <begin position="100"/>
        <end position="125"/>
    </location>
</feature>
<dbReference type="PANTHER" id="PTHR43280">
    <property type="entry name" value="ARAC-FAMILY TRANSCRIPTIONAL REGULATOR"/>
    <property type="match status" value="1"/>
</dbReference>
<reference evidence="7" key="1">
    <citation type="submission" date="2016-10" db="EMBL/GenBank/DDBJ databases">
        <authorList>
            <person name="Varghese N."/>
            <person name="Submissions S."/>
        </authorList>
    </citation>
    <scope>NUCLEOTIDE SEQUENCE [LARGE SCALE GENOMIC DNA]</scope>
    <source>
        <strain evidence="7">DSM 26542</strain>
    </source>
</reference>
<keyword evidence="4" id="KW-0812">Transmembrane</keyword>
<evidence type="ECO:0000313" key="7">
    <source>
        <dbReference type="Proteomes" id="UP000243887"/>
    </source>
</evidence>
<dbReference type="STRING" id="1150112.SAMN04487893_1212"/>
<dbReference type="AlphaFoldDB" id="A0A1I3UY07"/>
<dbReference type="SUPFAM" id="SSF46689">
    <property type="entry name" value="Homeodomain-like"/>
    <property type="match status" value="1"/>
</dbReference>
<feature type="transmembrane region" description="Helical" evidence="4">
    <location>
        <begin position="66"/>
        <end position="88"/>
    </location>
</feature>
<dbReference type="InterPro" id="IPR018060">
    <property type="entry name" value="HTH_AraC"/>
</dbReference>
<dbReference type="GO" id="GO:0003700">
    <property type="term" value="F:DNA-binding transcription factor activity"/>
    <property type="evidence" value="ECO:0007669"/>
    <property type="project" value="InterPro"/>
</dbReference>
<evidence type="ECO:0000256" key="3">
    <source>
        <dbReference type="ARBA" id="ARBA00023163"/>
    </source>
</evidence>
<keyword evidence="3" id="KW-0804">Transcription</keyword>
<keyword evidence="7" id="KW-1185">Reference proteome</keyword>
<keyword evidence="1" id="KW-0805">Transcription regulation</keyword>
<dbReference type="Proteomes" id="UP000243887">
    <property type="component" value="Unassembled WGS sequence"/>
</dbReference>
<keyword evidence="2 6" id="KW-0238">DNA-binding</keyword>
<evidence type="ECO:0000259" key="5">
    <source>
        <dbReference type="PROSITE" id="PS01124"/>
    </source>
</evidence>
<feature type="transmembrane region" description="Helical" evidence="4">
    <location>
        <begin position="202"/>
        <end position="222"/>
    </location>
</feature>
<feature type="transmembrane region" description="Helical" evidence="4">
    <location>
        <begin position="167"/>
        <end position="190"/>
    </location>
</feature>
<dbReference type="InterPro" id="IPR009057">
    <property type="entry name" value="Homeodomain-like_sf"/>
</dbReference>
<dbReference type="PROSITE" id="PS01124">
    <property type="entry name" value="HTH_ARAC_FAMILY_2"/>
    <property type="match status" value="1"/>
</dbReference>
<accession>A0A1I3UY07</accession>
<dbReference type="PANTHER" id="PTHR43280:SF2">
    <property type="entry name" value="HTH-TYPE TRANSCRIPTIONAL REGULATOR EXSA"/>
    <property type="match status" value="1"/>
</dbReference>
<feature type="transmembrane region" description="Helical" evidence="4">
    <location>
        <begin position="6"/>
        <end position="24"/>
    </location>
</feature>
<gene>
    <name evidence="6" type="ORF">SAMN04487893_1212</name>
</gene>
<feature type="domain" description="HTH araC/xylS-type" evidence="5">
    <location>
        <begin position="269"/>
        <end position="375"/>
    </location>
</feature>
<evidence type="ECO:0000256" key="2">
    <source>
        <dbReference type="ARBA" id="ARBA00023125"/>
    </source>
</evidence>
<dbReference type="Pfam" id="PF12833">
    <property type="entry name" value="HTH_18"/>
    <property type="match status" value="1"/>
</dbReference>
<keyword evidence="4" id="KW-0472">Membrane</keyword>
<sequence>MFDHKQLLSLIFLFGVLVFTIYNSILFKRQKENNHIVFKALYCFNFFIMFHAILSFTSNLIFDDRFFLDLGDPLALFYAPFYILILKLESGNVEKINRKFWFYNFSLGILFSIVFCLLIFNSYLYQLYVAIYVKVLFGVIGVQMIAYAVWGMLLIQKNRVVGNKTRVWNLFFDGLIVICITGTFFFTGIHKVNELLVGDIESNVYIVHLFMLLASIIIHRVFDKRFQFNSTAFKKEDFSSSSLIEKNVSLEDKYSKSRIDAELLKVYAHKIGSLESDYFLRSDLNIEKMALDLKISTHHLSQVFSIAFETNYSQYVNKQRVLFALSLLQDQILLEVDKKKSISEIAFLSGFNSDSSFYRAFKDSYGLSPIQWVKKEETNKLKSSDF</sequence>
<name>A0A1I3UY07_9FLAO</name>
<dbReference type="SMART" id="SM00342">
    <property type="entry name" value="HTH_ARAC"/>
    <property type="match status" value="1"/>
</dbReference>
<feature type="transmembrane region" description="Helical" evidence="4">
    <location>
        <begin position="36"/>
        <end position="54"/>
    </location>
</feature>
<keyword evidence="4" id="KW-1133">Transmembrane helix</keyword>
<dbReference type="Gene3D" id="1.10.10.60">
    <property type="entry name" value="Homeodomain-like"/>
    <property type="match status" value="1"/>
</dbReference>
<protein>
    <submittedName>
        <fullName evidence="6">AraC-type DNA-binding protein</fullName>
    </submittedName>
</protein>
<dbReference type="OrthoDB" id="9779074at2"/>
<dbReference type="EMBL" id="FORU01000021">
    <property type="protein sequence ID" value="SFJ87925.1"/>
    <property type="molecule type" value="Genomic_DNA"/>
</dbReference>
<evidence type="ECO:0000256" key="1">
    <source>
        <dbReference type="ARBA" id="ARBA00023015"/>
    </source>
</evidence>